<dbReference type="SUPFAM" id="SSF53474">
    <property type="entry name" value="alpha/beta-Hydrolases"/>
    <property type="match status" value="1"/>
</dbReference>
<comment type="caution">
    <text evidence="1">The sequence shown here is derived from an EMBL/GenBank/DDBJ whole genome shotgun (WGS) entry which is preliminary data.</text>
</comment>
<dbReference type="SUPFAM" id="SSF141072">
    <property type="entry name" value="CalX-like"/>
    <property type="match status" value="1"/>
</dbReference>
<evidence type="ECO:0000313" key="2">
    <source>
        <dbReference type="Proteomes" id="UP000600101"/>
    </source>
</evidence>
<dbReference type="Gene3D" id="2.60.40.2030">
    <property type="match status" value="1"/>
</dbReference>
<proteinExistence type="predicted"/>
<name>A0A9X0R4G9_9PROT</name>
<dbReference type="InterPro" id="IPR038081">
    <property type="entry name" value="CalX-like_sf"/>
</dbReference>
<keyword evidence="2" id="KW-1185">Reference proteome</keyword>
<dbReference type="InterPro" id="IPR029058">
    <property type="entry name" value="AB_hydrolase_fold"/>
</dbReference>
<dbReference type="Proteomes" id="UP000600101">
    <property type="component" value="Unassembled WGS sequence"/>
</dbReference>
<reference evidence="1" key="1">
    <citation type="submission" date="2020-08" db="EMBL/GenBank/DDBJ databases">
        <authorList>
            <person name="Hu Y."/>
            <person name="Nguyen S.V."/>
            <person name="Li F."/>
            <person name="Fanning S."/>
        </authorList>
    </citation>
    <scope>NUCLEOTIDE SEQUENCE</scope>
    <source>
        <strain evidence="1">SYSU D8009</strain>
    </source>
</reference>
<dbReference type="RefSeq" id="WP_186774021.1">
    <property type="nucleotide sequence ID" value="NZ_JACOMF010000167.1"/>
</dbReference>
<dbReference type="AlphaFoldDB" id="A0A9X0R4G9"/>
<sequence length="477" mass="50144">MSDSVSSQPIHQIETVTVGPFPITNGNPWEEDAEAVGPRLSQIMSDYTAKYAALGQQIVFVGGGEPRGYNWSRANETERFTTYVIEPPILIYREGEAPPDDPVLLFVSDAEVSVPLDDRGTPSGADEAAFNVSLSASPSEAVTVTYRVAPAAESQLVDANELVGSLTFQPGGPLQQTVRVAVLPDRSIVDADPPPFYPAASFDAPDTLAEAQDFVANPLVADYAGLSDLAYARPGTPSVEGYDLRERISGDFAADVRVANKDVSLEVTGVSGPATVADGSGVGTIRDFVVAMRGTDTGSLFYLVANLISDAGFIPEIGTAILASFVQRLETVIDGLRAEFPLADIDLTGHSLGGGVAQIVGRNTGLDTVTFNAPEIAPSIFRFLPPTEAGLDTVPQYSNIVNIRSGTDIVSALPLGDHLGAEIVVEGVTGTSFFDLSGHSITPLAAELRSGATVWGLSTNDGRPPLLAPEADNVFFF</sequence>
<protein>
    <recommendedName>
        <fullName evidence="3">Fungal lipase-like domain-containing protein</fullName>
    </recommendedName>
</protein>
<evidence type="ECO:0008006" key="3">
    <source>
        <dbReference type="Google" id="ProtNLM"/>
    </source>
</evidence>
<evidence type="ECO:0000313" key="1">
    <source>
        <dbReference type="EMBL" id="MBC4019309.1"/>
    </source>
</evidence>
<dbReference type="EMBL" id="JACOMF010000167">
    <property type="protein sequence ID" value="MBC4019309.1"/>
    <property type="molecule type" value="Genomic_DNA"/>
</dbReference>
<accession>A0A9X0R4G9</accession>
<organism evidence="1 2">
    <name type="scientific">Siccirubricoccus deserti</name>
    <dbReference type="NCBI Taxonomy" id="2013562"/>
    <lineage>
        <taxon>Bacteria</taxon>
        <taxon>Pseudomonadati</taxon>
        <taxon>Pseudomonadota</taxon>
        <taxon>Alphaproteobacteria</taxon>
        <taxon>Acetobacterales</taxon>
        <taxon>Roseomonadaceae</taxon>
        <taxon>Siccirubricoccus</taxon>
    </lineage>
</organism>
<gene>
    <name evidence="1" type="ORF">H7965_29315</name>
</gene>
<dbReference type="Gene3D" id="3.40.50.1820">
    <property type="entry name" value="alpha/beta hydrolase"/>
    <property type="match status" value="1"/>
</dbReference>